<sequence length="71" mass="7221">MLAGVPTDAELRATFKTVLADAIKGAGVPEGVGLDQHTTEALLDVDAAAPNPPASLIQAARVAFGKQLDKP</sequence>
<comment type="caution">
    <text evidence="1">The sequence shown here is derived from an EMBL/GenBank/DDBJ whole genome shotgun (WGS) entry which is preliminary data.</text>
</comment>
<dbReference type="RefSeq" id="WP_094478907.1">
    <property type="nucleotide sequence ID" value="NZ_NOZR01000006.1"/>
</dbReference>
<proteinExistence type="predicted"/>
<evidence type="ECO:0000313" key="2">
    <source>
        <dbReference type="Proteomes" id="UP000216063"/>
    </source>
</evidence>
<dbReference type="EMBL" id="NOZR01000006">
    <property type="protein sequence ID" value="OYN80426.1"/>
    <property type="molecule type" value="Genomic_DNA"/>
</dbReference>
<reference evidence="1 2" key="1">
    <citation type="submission" date="2017-07" db="EMBL/GenBank/DDBJ databases">
        <title>The new phylogeny of genus Mycobacterium.</title>
        <authorList>
            <person name="Tortoli E."/>
            <person name="Trovato A."/>
            <person name="Cirillo D.M."/>
        </authorList>
    </citation>
    <scope>NUCLEOTIDE SEQUENCE [LARGE SCALE GENOMIC DNA]</scope>
    <source>
        <strain evidence="1 2">ATCC 33027</strain>
    </source>
</reference>
<keyword evidence="2" id="KW-1185">Reference proteome</keyword>
<evidence type="ECO:0000313" key="1">
    <source>
        <dbReference type="EMBL" id="OYN80426.1"/>
    </source>
</evidence>
<name>A0A255DM53_9MYCO</name>
<dbReference type="AlphaFoldDB" id="A0A255DM53"/>
<organism evidence="1 2">
    <name type="scientific">Mycolicibacterium sphagni</name>
    <dbReference type="NCBI Taxonomy" id="1786"/>
    <lineage>
        <taxon>Bacteria</taxon>
        <taxon>Bacillati</taxon>
        <taxon>Actinomycetota</taxon>
        <taxon>Actinomycetes</taxon>
        <taxon>Mycobacteriales</taxon>
        <taxon>Mycobacteriaceae</taxon>
        <taxon>Mycolicibacterium</taxon>
    </lineage>
</organism>
<dbReference type="Proteomes" id="UP000216063">
    <property type="component" value="Unassembled WGS sequence"/>
</dbReference>
<gene>
    <name evidence="1" type="ORF">CG716_09880</name>
</gene>
<dbReference type="OrthoDB" id="4310592at2"/>
<accession>A0A255DM53</accession>
<protein>
    <submittedName>
        <fullName evidence="1">Uncharacterized protein</fullName>
    </submittedName>
</protein>